<comment type="caution">
    <text evidence="1">The sequence shown here is derived from an EMBL/GenBank/DDBJ whole genome shotgun (WGS) entry which is preliminary data.</text>
</comment>
<feature type="non-terminal residue" evidence="1">
    <location>
        <position position="60"/>
    </location>
</feature>
<dbReference type="EMBL" id="CAJVPZ010009760">
    <property type="protein sequence ID" value="CAG8612630.1"/>
    <property type="molecule type" value="Genomic_DNA"/>
</dbReference>
<evidence type="ECO:0000313" key="1">
    <source>
        <dbReference type="EMBL" id="CAG8612630.1"/>
    </source>
</evidence>
<gene>
    <name evidence="1" type="ORF">RFULGI_LOCUS7038</name>
</gene>
<proteinExistence type="predicted"/>
<organism evidence="1 2">
    <name type="scientific">Racocetra fulgida</name>
    <dbReference type="NCBI Taxonomy" id="60492"/>
    <lineage>
        <taxon>Eukaryota</taxon>
        <taxon>Fungi</taxon>
        <taxon>Fungi incertae sedis</taxon>
        <taxon>Mucoromycota</taxon>
        <taxon>Glomeromycotina</taxon>
        <taxon>Glomeromycetes</taxon>
        <taxon>Diversisporales</taxon>
        <taxon>Gigasporaceae</taxon>
        <taxon>Racocetra</taxon>
    </lineage>
</organism>
<keyword evidence="2" id="KW-1185">Reference proteome</keyword>
<sequence length="60" mass="6930">MSFELTEIDSTNNMSCVLTELNANEMPVEMTKRASNRLARERYMQKMAQTVRKSASENIE</sequence>
<dbReference type="OrthoDB" id="2477911at2759"/>
<evidence type="ECO:0000313" key="2">
    <source>
        <dbReference type="Proteomes" id="UP000789396"/>
    </source>
</evidence>
<dbReference type="Proteomes" id="UP000789396">
    <property type="component" value="Unassembled WGS sequence"/>
</dbReference>
<name>A0A9N9GKK9_9GLOM</name>
<dbReference type="AlphaFoldDB" id="A0A9N9GKK9"/>
<accession>A0A9N9GKK9</accession>
<protein>
    <submittedName>
        <fullName evidence="1">4840_t:CDS:1</fullName>
    </submittedName>
</protein>
<reference evidence="1" key="1">
    <citation type="submission" date="2021-06" db="EMBL/GenBank/DDBJ databases">
        <authorList>
            <person name="Kallberg Y."/>
            <person name="Tangrot J."/>
            <person name="Rosling A."/>
        </authorList>
    </citation>
    <scope>NUCLEOTIDE SEQUENCE</scope>
    <source>
        <strain evidence="1">IN212</strain>
    </source>
</reference>